<comment type="caution">
    <text evidence="2">The sequence shown here is derived from an EMBL/GenBank/DDBJ whole genome shotgun (WGS) entry which is preliminary data.</text>
</comment>
<evidence type="ECO:0000313" key="2">
    <source>
        <dbReference type="EMBL" id="EFE08879.1"/>
    </source>
</evidence>
<gene>
    <name evidence="2" type="ORF">CIT292_07158</name>
</gene>
<dbReference type="Proteomes" id="UP000003880">
    <property type="component" value="Unassembled WGS sequence"/>
</dbReference>
<feature type="compositionally biased region" description="Basic and acidic residues" evidence="1">
    <location>
        <begin position="24"/>
        <end position="43"/>
    </location>
</feature>
<dbReference type="HOGENOM" id="CLU_3231497_0_0_6"/>
<name>D4B9L8_9ENTR</name>
<protein>
    <submittedName>
        <fullName evidence="2">Uncharacterized protein</fullName>
    </submittedName>
</protein>
<evidence type="ECO:0000256" key="1">
    <source>
        <dbReference type="SAM" id="MobiDB-lite"/>
    </source>
</evidence>
<dbReference type="EMBL" id="ABWL02000006">
    <property type="protein sequence ID" value="EFE08879.1"/>
    <property type="molecule type" value="Genomic_DNA"/>
</dbReference>
<reference evidence="2 3" key="1">
    <citation type="submission" date="2010-02" db="EMBL/GenBank/DDBJ databases">
        <authorList>
            <person name="Weinstock G."/>
            <person name="Sodergren E."/>
            <person name="Clifton S."/>
            <person name="Fulton L."/>
            <person name="Fulton B."/>
            <person name="Courtney L."/>
            <person name="Fronick C."/>
            <person name="Harrison M."/>
            <person name="Strong C."/>
            <person name="Farmer C."/>
            <person name="Delahaunty K."/>
            <person name="Markovic C."/>
            <person name="Hall O."/>
            <person name="Minx P."/>
            <person name="Tomlinson C."/>
            <person name="Mitreva M."/>
            <person name="Nelson J."/>
            <person name="Hou S."/>
            <person name="Wollam A."/>
            <person name="Pepin K.H."/>
            <person name="Johnson M."/>
            <person name="Bhonagiri V."/>
            <person name="Zhang X."/>
            <person name="Suruliraj S."/>
            <person name="Warren W."/>
            <person name="Chinwalla A."/>
            <person name="Mardis E.R."/>
            <person name="Wilson R.K."/>
        </authorList>
    </citation>
    <scope>NUCLEOTIDE SEQUENCE [LARGE SCALE GENOMIC DNA]</scope>
    <source>
        <strain evidence="2 3">ATCC 29220</strain>
    </source>
</reference>
<feature type="region of interest" description="Disordered" evidence="1">
    <location>
        <begin position="1"/>
        <end position="43"/>
    </location>
</feature>
<sequence length="43" mass="4955">MLYEQDQGGSGAEGTTPTRWLRTRHGEGRYPQHADFYDRTSEP</sequence>
<accession>D4B9L8</accession>
<organism evidence="2 3">
    <name type="scientific">Citrobacter youngae ATCC 29220</name>
    <dbReference type="NCBI Taxonomy" id="500640"/>
    <lineage>
        <taxon>Bacteria</taxon>
        <taxon>Pseudomonadati</taxon>
        <taxon>Pseudomonadota</taxon>
        <taxon>Gammaproteobacteria</taxon>
        <taxon>Enterobacterales</taxon>
        <taxon>Enterobacteriaceae</taxon>
        <taxon>Citrobacter</taxon>
        <taxon>Citrobacter freundii complex</taxon>
    </lineage>
</organism>
<proteinExistence type="predicted"/>
<evidence type="ECO:0000313" key="3">
    <source>
        <dbReference type="Proteomes" id="UP000003880"/>
    </source>
</evidence>
<dbReference type="AlphaFoldDB" id="D4B9L8"/>